<comment type="caution">
    <text evidence="3">The sequence shown here is derived from an EMBL/GenBank/DDBJ whole genome shotgun (WGS) entry which is preliminary data.</text>
</comment>
<keyword evidence="1" id="KW-1133">Transmembrane helix</keyword>
<evidence type="ECO:0000313" key="3">
    <source>
        <dbReference type="EMBL" id="MFC5175685.1"/>
    </source>
</evidence>
<feature type="domain" description="VanZ-like" evidence="2">
    <location>
        <begin position="13"/>
        <end position="131"/>
    </location>
</feature>
<evidence type="ECO:0000256" key="1">
    <source>
        <dbReference type="SAM" id="Phobius"/>
    </source>
</evidence>
<proteinExistence type="predicted"/>
<keyword evidence="4" id="KW-1185">Reference proteome</keyword>
<feature type="transmembrane region" description="Helical" evidence="1">
    <location>
        <begin position="85"/>
        <end position="103"/>
    </location>
</feature>
<protein>
    <submittedName>
        <fullName evidence="3">VanZ family protein</fullName>
    </submittedName>
</protein>
<evidence type="ECO:0000259" key="2">
    <source>
        <dbReference type="Pfam" id="PF04892"/>
    </source>
</evidence>
<keyword evidence="1" id="KW-0472">Membrane</keyword>
<dbReference type="EMBL" id="JBHSKD010000004">
    <property type="protein sequence ID" value="MFC5175685.1"/>
    <property type="molecule type" value="Genomic_DNA"/>
</dbReference>
<accession>A0ABW0BES5</accession>
<dbReference type="InterPro" id="IPR006976">
    <property type="entry name" value="VanZ-like"/>
</dbReference>
<dbReference type="RefSeq" id="WP_378586845.1">
    <property type="nucleotide sequence ID" value="NZ_JBHSKD010000004.1"/>
</dbReference>
<organism evidence="3 4">
    <name type="scientific">Nocardioides taihuensis</name>
    <dbReference type="NCBI Taxonomy" id="1835606"/>
    <lineage>
        <taxon>Bacteria</taxon>
        <taxon>Bacillati</taxon>
        <taxon>Actinomycetota</taxon>
        <taxon>Actinomycetes</taxon>
        <taxon>Propionibacteriales</taxon>
        <taxon>Nocardioidaceae</taxon>
        <taxon>Nocardioides</taxon>
    </lineage>
</organism>
<evidence type="ECO:0000313" key="4">
    <source>
        <dbReference type="Proteomes" id="UP001596087"/>
    </source>
</evidence>
<dbReference type="Pfam" id="PF04892">
    <property type="entry name" value="VanZ"/>
    <property type="match status" value="1"/>
</dbReference>
<sequence length="142" mass="15113">MPLRRKLAAAGLVVYTLALVAVLLGPSPEAGDTAIRWTRELMTGVGAPDKLKDPERIEFLLNVAIFAPWAALAALVWPQPSWRDWTAYGFVATSLVETVQALVYPDRTAAFSDIAANTLGALIGSVVVTLARALARARRGGG</sequence>
<gene>
    <name evidence="3" type="ORF">ACFPGP_03310</name>
</gene>
<keyword evidence="1" id="KW-0812">Transmembrane</keyword>
<name>A0ABW0BES5_9ACTN</name>
<reference evidence="4" key="1">
    <citation type="journal article" date="2019" name="Int. J. Syst. Evol. Microbiol.">
        <title>The Global Catalogue of Microorganisms (GCM) 10K type strain sequencing project: providing services to taxonomists for standard genome sequencing and annotation.</title>
        <authorList>
            <consortium name="The Broad Institute Genomics Platform"/>
            <consortium name="The Broad Institute Genome Sequencing Center for Infectious Disease"/>
            <person name="Wu L."/>
            <person name="Ma J."/>
        </authorList>
    </citation>
    <scope>NUCLEOTIDE SEQUENCE [LARGE SCALE GENOMIC DNA]</scope>
    <source>
        <strain evidence="4">DFY41</strain>
    </source>
</reference>
<feature type="transmembrane region" description="Helical" evidence="1">
    <location>
        <begin position="115"/>
        <end position="135"/>
    </location>
</feature>
<dbReference type="Proteomes" id="UP001596087">
    <property type="component" value="Unassembled WGS sequence"/>
</dbReference>
<feature type="transmembrane region" description="Helical" evidence="1">
    <location>
        <begin position="59"/>
        <end position="78"/>
    </location>
</feature>